<dbReference type="SUPFAM" id="SSF57701">
    <property type="entry name" value="Zn2/Cys6 DNA-binding domain"/>
    <property type="match status" value="1"/>
</dbReference>
<dbReference type="SMART" id="SM00066">
    <property type="entry name" value="GAL4"/>
    <property type="match status" value="1"/>
</dbReference>
<keyword evidence="8" id="KW-1185">Reference proteome</keyword>
<proteinExistence type="predicted"/>
<sequence length="399" mass="44417">MIERLETKACTNCAKSRRKCGKQHPTCLRCRNRRLSCNYPPPKPTSFVPLLEDATPSAAITGITLALPSPLDLYLPVIDTHSASSWFASPLTWAIDPPPQSLTSNPSRFSSSDFTRSLQHVFQWLTQWIKAGSCPFIHRQLYRTYFPPAIQSAYTSLSAYLHKTPANAGIVCTIIEGRATQLVADGLLDFSSISTISTTETLDNLSRVQALLVYQCIGLYDGDLRLRRLAEQHIPVMEDWVGVLMQQASQTLSFCSTPAFATPIPMSGAEEFQPLAPSPLGPDTFPSSHHLWFAWILAESVRRLWLITAGLQGLYKLFSNPNPTKPCMGGTMFTSRQGFWEAPSAGAWEKRCTERFAGLVRLTETDKLFSMVPKGELNEFARLVLQCTFGLEWCEMVGV</sequence>
<dbReference type="Proteomes" id="UP000799770">
    <property type="component" value="Unassembled WGS sequence"/>
</dbReference>
<dbReference type="AlphaFoldDB" id="A0A6A5YLI9"/>
<evidence type="ECO:0000256" key="2">
    <source>
        <dbReference type="ARBA" id="ARBA00022833"/>
    </source>
</evidence>
<evidence type="ECO:0000313" key="7">
    <source>
        <dbReference type="EMBL" id="KAF2107962.1"/>
    </source>
</evidence>
<dbReference type="GO" id="GO:0000981">
    <property type="term" value="F:DNA-binding transcription factor activity, RNA polymerase II-specific"/>
    <property type="evidence" value="ECO:0007669"/>
    <property type="project" value="InterPro"/>
</dbReference>
<keyword evidence="4" id="KW-0804">Transcription</keyword>
<dbReference type="Pfam" id="PF00172">
    <property type="entry name" value="Zn_clus"/>
    <property type="match status" value="1"/>
</dbReference>
<evidence type="ECO:0000256" key="3">
    <source>
        <dbReference type="ARBA" id="ARBA00023015"/>
    </source>
</evidence>
<gene>
    <name evidence="7" type="ORF">BDV96DRAFT_588009</name>
</gene>
<evidence type="ECO:0000313" key="8">
    <source>
        <dbReference type="Proteomes" id="UP000799770"/>
    </source>
</evidence>
<feature type="domain" description="Zn(2)-C6 fungal-type" evidence="6">
    <location>
        <begin position="9"/>
        <end position="39"/>
    </location>
</feature>
<evidence type="ECO:0000256" key="5">
    <source>
        <dbReference type="ARBA" id="ARBA00023242"/>
    </source>
</evidence>
<dbReference type="InterPro" id="IPR001138">
    <property type="entry name" value="Zn2Cys6_DnaBD"/>
</dbReference>
<accession>A0A6A5YLI9</accession>
<name>A0A6A5YLI9_9PLEO</name>
<evidence type="ECO:0000259" key="6">
    <source>
        <dbReference type="PROSITE" id="PS50048"/>
    </source>
</evidence>
<dbReference type="PROSITE" id="PS00463">
    <property type="entry name" value="ZN2_CY6_FUNGAL_1"/>
    <property type="match status" value="1"/>
</dbReference>
<dbReference type="GO" id="GO:0008270">
    <property type="term" value="F:zinc ion binding"/>
    <property type="evidence" value="ECO:0007669"/>
    <property type="project" value="InterPro"/>
</dbReference>
<evidence type="ECO:0000256" key="4">
    <source>
        <dbReference type="ARBA" id="ARBA00023163"/>
    </source>
</evidence>
<reference evidence="7" key="1">
    <citation type="journal article" date="2020" name="Stud. Mycol.">
        <title>101 Dothideomycetes genomes: a test case for predicting lifestyles and emergence of pathogens.</title>
        <authorList>
            <person name="Haridas S."/>
            <person name="Albert R."/>
            <person name="Binder M."/>
            <person name="Bloem J."/>
            <person name="Labutti K."/>
            <person name="Salamov A."/>
            <person name="Andreopoulos B."/>
            <person name="Baker S."/>
            <person name="Barry K."/>
            <person name="Bills G."/>
            <person name="Bluhm B."/>
            <person name="Cannon C."/>
            <person name="Castanera R."/>
            <person name="Culley D."/>
            <person name="Daum C."/>
            <person name="Ezra D."/>
            <person name="Gonzalez J."/>
            <person name="Henrissat B."/>
            <person name="Kuo A."/>
            <person name="Liang C."/>
            <person name="Lipzen A."/>
            <person name="Lutzoni F."/>
            <person name="Magnuson J."/>
            <person name="Mondo S."/>
            <person name="Nolan M."/>
            <person name="Ohm R."/>
            <person name="Pangilinan J."/>
            <person name="Park H.-J."/>
            <person name="Ramirez L."/>
            <person name="Alfaro M."/>
            <person name="Sun H."/>
            <person name="Tritt A."/>
            <person name="Yoshinaga Y."/>
            <person name="Zwiers L.-H."/>
            <person name="Turgeon B."/>
            <person name="Goodwin S."/>
            <person name="Spatafora J."/>
            <person name="Crous P."/>
            <person name="Grigoriev I."/>
        </authorList>
    </citation>
    <scope>NUCLEOTIDE SEQUENCE</scope>
    <source>
        <strain evidence="7">CBS 627.86</strain>
    </source>
</reference>
<dbReference type="EMBL" id="ML977350">
    <property type="protein sequence ID" value="KAF2107962.1"/>
    <property type="molecule type" value="Genomic_DNA"/>
</dbReference>
<keyword evidence="5" id="KW-0539">Nucleus</keyword>
<keyword evidence="3" id="KW-0805">Transcription regulation</keyword>
<dbReference type="InterPro" id="IPR036864">
    <property type="entry name" value="Zn2-C6_fun-type_DNA-bd_sf"/>
</dbReference>
<protein>
    <recommendedName>
        <fullName evidence="6">Zn(2)-C6 fungal-type domain-containing protein</fullName>
    </recommendedName>
</protein>
<organism evidence="7 8">
    <name type="scientific">Lophiotrema nucula</name>
    <dbReference type="NCBI Taxonomy" id="690887"/>
    <lineage>
        <taxon>Eukaryota</taxon>
        <taxon>Fungi</taxon>
        <taxon>Dikarya</taxon>
        <taxon>Ascomycota</taxon>
        <taxon>Pezizomycotina</taxon>
        <taxon>Dothideomycetes</taxon>
        <taxon>Pleosporomycetidae</taxon>
        <taxon>Pleosporales</taxon>
        <taxon>Lophiotremataceae</taxon>
        <taxon>Lophiotrema</taxon>
    </lineage>
</organism>
<evidence type="ECO:0000256" key="1">
    <source>
        <dbReference type="ARBA" id="ARBA00022723"/>
    </source>
</evidence>
<dbReference type="PROSITE" id="PS50048">
    <property type="entry name" value="ZN2_CY6_FUNGAL_2"/>
    <property type="match status" value="1"/>
</dbReference>
<keyword evidence="1" id="KW-0479">Metal-binding</keyword>
<keyword evidence="2" id="KW-0862">Zinc</keyword>
<dbReference type="PANTHER" id="PTHR47660">
    <property type="entry name" value="TRANSCRIPTION FACTOR WITH C2H2 AND ZN(2)-CYS(6) DNA BINDING DOMAIN (EUROFUNG)-RELATED-RELATED"/>
    <property type="match status" value="1"/>
</dbReference>
<dbReference type="CDD" id="cd00067">
    <property type="entry name" value="GAL4"/>
    <property type="match status" value="1"/>
</dbReference>
<dbReference type="Gene3D" id="4.10.240.10">
    <property type="entry name" value="Zn(2)-C6 fungal-type DNA-binding domain"/>
    <property type="match status" value="1"/>
</dbReference>
<dbReference type="OrthoDB" id="5355161at2759"/>
<dbReference type="PANTHER" id="PTHR47660:SF3">
    <property type="entry name" value="FINGER DOMAIN PROTEIN, PUTATIVE (AFU_ORTHOLOGUE AFUA_4G03310)-RELATED"/>
    <property type="match status" value="1"/>
</dbReference>